<accession>A0A1Q8CJV7</accession>
<organism evidence="1 2">
    <name type="scientific">Actinophytocola xanthii</name>
    <dbReference type="NCBI Taxonomy" id="1912961"/>
    <lineage>
        <taxon>Bacteria</taxon>
        <taxon>Bacillati</taxon>
        <taxon>Actinomycetota</taxon>
        <taxon>Actinomycetes</taxon>
        <taxon>Pseudonocardiales</taxon>
        <taxon>Pseudonocardiaceae</taxon>
    </lineage>
</organism>
<dbReference type="Proteomes" id="UP000185596">
    <property type="component" value="Unassembled WGS sequence"/>
</dbReference>
<keyword evidence="2" id="KW-1185">Reference proteome</keyword>
<evidence type="ECO:0000313" key="2">
    <source>
        <dbReference type="Proteomes" id="UP000185596"/>
    </source>
</evidence>
<proteinExistence type="predicted"/>
<gene>
    <name evidence="1" type="ORF">BU204_26220</name>
</gene>
<name>A0A1Q8CJV7_9PSEU</name>
<dbReference type="EMBL" id="MSIE01000052">
    <property type="protein sequence ID" value="OLF14640.1"/>
    <property type="molecule type" value="Genomic_DNA"/>
</dbReference>
<protein>
    <submittedName>
        <fullName evidence="1">Uncharacterized protein</fullName>
    </submittedName>
</protein>
<evidence type="ECO:0000313" key="1">
    <source>
        <dbReference type="EMBL" id="OLF14640.1"/>
    </source>
</evidence>
<reference evidence="1 2" key="1">
    <citation type="submission" date="2016-12" db="EMBL/GenBank/DDBJ databases">
        <title>The draft genome sequence of Actinophytocola sp. 11-183.</title>
        <authorList>
            <person name="Wang W."/>
            <person name="Yuan L."/>
        </authorList>
    </citation>
    <scope>NUCLEOTIDE SEQUENCE [LARGE SCALE GENOMIC DNA]</scope>
    <source>
        <strain evidence="1 2">11-183</strain>
    </source>
</reference>
<dbReference type="AlphaFoldDB" id="A0A1Q8CJV7"/>
<sequence>MLVVVSLLAMTVLAAPTAAHPQTLSYGAFRLVKASPAVTAAPEIILPDGYTRVAGEKFQVPSRAEYYSFVEGPRATSVRVAVRWPGVDVAAVVSGKSRLPLTREPDGTVSFTIPVTGANTNALQNTLQVWTFPSPSTASGVHWRIEHNDRDRVAGVWNSVAWPAAATKTFIHLLVACDAILRDSGLAGEAQRRGHFFSLMGFETNNTLHSDNPPHWHLAYYPGLTYSAPRAHVPHFWMDSTGKTFYNGMDVQGEGRSRYYAGDPAPIEDAEGNLVVTLTIRADGGLDIEPPNGPLYSITAPGGAFTEKVHVHRDGRPWRWFGGTDDVKSGLMTLRAGSLAPPAHKEATVYWYDELTGVIESVTRY</sequence>
<comment type="caution">
    <text evidence="1">The sequence shown here is derived from an EMBL/GenBank/DDBJ whole genome shotgun (WGS) entry which is preliminary data.</text>
</comment>